<dbReference type="Proteomes" id="UP000291591">
    <property type="component" value="Unassembled WGS sequence"/>
</dbReference>
<keyword evidence="1" id="KW-0812">Transmembrane</keyword>
<keyword evidence="1" id="KW-0472">Membrane</keyword>
<evidence type="ECO:0008006" key="4">
    <source>
        <dbReference type="Google" id="ProtNLM"/>
    </source>
</evidence>
<keyword evidence="3" id="KW-1185">Reference proteome</keyword>
<feature type="transmembrane region" description="Helical" evidence="1">
    <location>
        <begin position="6"/>
        <end position="24"/>
    </location>
</feature>
<accession>A0A4Q7UQY6</accession>
<dbReference type="RefSeq" id="WP_130288179.1">
    <property type="nucleotide sequence ID" value="NZ_SHKL01000001.1"/>
</dbReference>
<proteinExistence type="predicted"/>
<reference evidence="2 3" key="1">
    <citation type="submission" date="2019-02" db="EMBL/GenBank/DDBJ databases">
        <title>Sequencing the genomes of 1000 actinobacteria strains.</title>
        <authorList>
            <person name="Klenk H.-P."/>
        </authorList>
    </citation>
    <scope>NUCLEOTIDE SEQUENCE [LARGE SCALE GENOMIC DNA]</scope>
    <source>
        <strain evidence="2 3">DSM 45779</strain>
    </source>
</reference>
<dbReference type="EMBL" id="SHKL01000001">
    <property type="protein sequence ID" value="RZT83424.1"/>
    <property type="molecule type" value="Genomic_DNA"/>
</dbReference>
<evidence type="ECO:0000256" key="1">
    <source>
        <dbReference type="SAM" id="Phobius"/>
    </source>
</evidence>
<dbReference type="AlphaFoldDB" id="A0A4Q7UQY6"/>
<feature type="transmembrane region" description="Helical" evidence="1">
    <location>
        <begin position="31"/>
        <end position="54"/>
    </location>
</feature>
<evidence type="ECO:0000313" key="2">
    <source>
        <dbReference type="EMBL" id="RZT83424.1"/>
    </source>
</evidence>
<gene>
    <name evidence="2" type="ORF">EV383_0227</name>
</gene>
<organism evidence="2 3">
    <name type="scientific">Pseudonocardia sediminis</name>
    <dbReference type="NCBI Taxonomy" id="1397368"/>
    <lineage>
        <taxon>Bacteria</taxon>
        <taxon>Bacillati</taxon>
        <taxon>Actinomycetota</taxon>
        <taxon>Actinomycetes</taxon>
        <taxon>Pseudonocardiales</taxon>
        <taxon>Pseudonocardiaceae</taxon>
        <taxon>Pseudonocardia</taxon>
    </lineage>
</organism>
<protein>
    <recommendedName>
        <fullName evidence="4">Membrane protein YeaQ/YmgE (Transglycosylase-associated protein family)</fullName>
    </recommendedName>
</protein>
<feature type="transmembrane region" description="Helical" evidence="1">
    <location>
        <begin position="66"/>
        <end position="84"/>
    </location>
</feature>
<comment type="caution">
    <text evidence="2">The sequence shown here is derived from an EMBL/GenBank/DDBJ whole genome shotgun (WGS) entry which is preliminary data.</text>
</comment>
<name>A0A4Q7UQY6_PSEST</name>
<sequence length="92" mass="9460">MTFLWIIGIIIGGLIIGVIGKLILPGRQAIPMWLTIVAGIVGVVIGTLLAQAFGLGTAGVWNIGEIILQIVVGVIAVAAAAALYPKMVTAKR</sequence>
<keyword evidence="1" id="KW-1133">Transmembrane helix</keyword>
<evidence type="ECO:0000313" key="3">
    <source>
        <dbReference type="Proteomes" id="UP000291591"/>
    </source>
</evidence>